<dbReference type="GO" id="GO:0003905">
    <property type="term" value="F:alkylbase DNA N-glycosylase activity"/>
    <property type="evidence" value="ECO:0007669"/>
    <property type="project" value="InterPro"/>
</dbReference>
<evidence type="ECO:0000313" key="7">
    <source>
        <dbReference type="Proteomes" id="UP000264006"/>
    </source>
</evidence>
<reference evidence="6 7" key="1">
    <citation type="submission" date="2018-09" db="EMBL/GenBank/DDBJ databases">
        <title>Complete genome sequence of Euzebya sp. DY32-46 isolated from seawater of Pacific Ocean.</title>
        <authorList>
            <person name="Xu L."/>
            <person name="Wu Y.-H."/>
            <person name="Xu X.-W."/>
        </authorList>
    </citation>
    <scope>NUCLEOTIDE SEQUENCE [LARGE SCALE GENOMIC DNA]</scope>
    <source>
        <strain evidence="6 7">DY32-46</strain>
    </source>
</reference>
<keyword evidence="3 5" id="KW-0378">Hydrolase</keyword>
<dbReference type="Proteomes" id="UP000264006">
    <property type="component" value="Chromosome"/>
</dbReference>
<keyword evidence="4 5" id="KW-0234">DNA repair</keyword>
<dbReference type="InterPro" id="IPR036995">
    <property type="entry name" value="MPG_sf"/>
</dbReference>
<evidence type="ECO:0000256" key="1">
    <source>
        <dbReference type="ARBA" id="ARBA00009232"/>
    </source>
</evidence>
<sequence>MTGRRLLDRSVLQGDSPVVAPRLLGTILERPEEGTAVRIIEVEAYDEDDPASHTFRGRTPRNAVMFGAAGHAYVYFTYGMHWCMNVVTGPDGHGQAVLLRAAEIVDGEAVLRARRGDRVRDRDLLRGPARLASALGIDGAMGGVDLLDPASPVRLARDGYEPPAVATGPRVGVRLAADRPWRFWIDGHPLVSRYVRHRRADESNGD</sequence>
<dbReference type="GO" id="GO:0003677">
    <property type="term" value="F:DNA binding"/>
    <property type="evidence" value="ECO:0007669"/>
    <property type="project" value="InterPro"/>
</dbReference>
<protein>
    <recommendedName>
        <fullName evidence="5">Putative 3-methyladenine DNA glycosylase</fullName>
        <ecNumber evidence="5">3.2.2.-</ecNumber>
    </recommendedName>
</protein>
<keyword evidence="7" id="KW-1185">Reference proteome</keyword>
<dbReference type="GO" id="GO:0006284">
    <property type="term" value="P:base-excision repair"/>
    <property type="evidence" value="ECO:0007669"/>
    <property type="project" value="InterPro"/>
</dbReference>
<keyword evidence="2 5" id="KW-0227">DNA damage</keyword>
<evidence type="ECO:0000256" key="3">
    <source>
        <dbReference type="ARBA" id="ARBA00022801"/>
    </source>
</evidence>
<evidence type="ECO:0000256" key="4">
    <source>
        <dbReference type="ARBA" id="ARBA00023204"/>
    </source>
</evidence>
<evidence type="ECO:0000256" key="2">
    <source>
        <dbReference type="ARBA" id="ARBA00022763"/>
    </source>
</evidence>
<organism evidence="6 7">
    <name type="scientific">Euzebya pacifica</name>
    <dbReference type="NCBI Taxonomy" id="1608957"/>
    <lineage>
        <taxon>Bacteria</taxon>
        <taxon>Bacillati</taxon>
        <taxon>Actinomycetota</taxon>
        <taxon>Nitriliruptoria</taxon>
        <taxon>Euzebyales</taxon>
    </lineage>
</organism>
<gene>
    <name evidence="6" type="ORF">DVS28_a1853</name>
</gene>
<dbReference type="Pfam" id="PF02245">
    <property type="entry name" value="Pur_DNA_glyco"/>
    <property type="match status" value="1"/>
</dbReference>
<dbReference type="KEGG" id="euz:DVS28_a1853"/>
<dbReference type="PANTHER" id="PTHR10429">
    <property type="entry name" value="DNA-3-METHYLADENINE GLYCOSYLASE"/>
    <property type="match status" value="1"/>
</dbReference>
<dbReference type="RefSeq" id="WP_114591175.1">
    <property type="nucleotide sequence ID" value="NZ_CP031165.1"/>
</dbReference>
<dbReference type="InterPro" id="IPR003180">
    <property type="entry name" value="MPG"/>
</dbReference>
<dbReference type="InterPro" id="IPR011034">
    <property type="entry name" value="Formyl_transferase-like_C_sf"/>
</dbReference>
<dbReference type="AlphaFoldDB" id="A0A346XWE7"/>
<dbReference type="NCBIfam" id="NF002003">
    <property type="entry name" value="PRK00802.1-3"/>
    <property type="match status" value="1"/>
</dbReference>
<name>A0A346XWE7_9ACTN</name>
<evidence type="ECO:0000256" key="5">
    <source>
        <dbReference type="HAMAP-Rule" id="MF_00527"/>
    </source>
</evidence>
<dbReference type="EC" id="3.2.2.-" evidence="5"/>
<evidence type="ECO:0000313" key="6">
    <source>
        <dbReference type="EMBL" id="AXV06544.1"/>
    </source>
</evidence>
<dbReference type="SUPFAM" id="SSF50486">
    <property type="entry name" value="FMT C-terminal domain-like"/>
    <property type="match status" value="1"/>
</dbReference>
<dbReference type="Gene3D" id="3.10.300.10">
    <property type="entry name" value="Methylpurine-DNA glycosylase (MPG)"/>
    <property type="match status" value="1"/>
</dbReference>
<dbReference type="NCBIfam" id="TIGR00567">
    <property type="entry name" value="3mg"/>
    <property type="match status" value="1"/>
</dbReference>
<dbReference type="OrthoDB" id="9794313at2"/>
<dbReference type="FunFam" id="3.10.300.10:FF:000001">
    <property type="entry name" value="Putative 3-methyladenine DNA glycosylase"/>
    <property type="match status" value="1"/>
</dbReference>
<accession>A0A346XWE7</accession>
<dbReference type="PANTHER" id="PTHR10429:SF0">
    <property type="entry name" value="DNA-3-METHYLADENINE GLYCOSYLASE"/>
    <property type="match status" value="1"/>
</dbReference>
<proteinExistence type="inferred from homology"/>
<dbReference type="EMBL" id="CP031165">
    <property type="protein sequence ID" value="AXV06544.1"/>
    <property type="molecule type" value="Genomic_DNA"/>
</dbReference>
<comment type="similarity">
    <text evidence="1 5">Belongs to the DNA glycosylase MPG family.</text>
</comment>
<dbReference type="HAMAP" id="MF_00527">
    <property type="entry name" value="3MGH"/>
    <property type="match status" value="1"/>
</dbReference>
<dbReference type="CDD" id="cd00540">
    <property type="entry name" value="AAG"/>
    <property type="match status" value="1"/>
</dbReference>